<name>A0A8K0KDG8_LADFU</name>
<accession>A0A8K0KDG8</accession>
<dbReference type="InterPro" id="IPR015381">
    <property type="entry name" value="XLF-like_N"/>
</dbReference>
<comment type="caution">
    <text evidence="10">The sequence shown here is derived from an EMBL/GenBank/DDBJ whole genome shotgun (WGS) entry which is preliminary data.</text>
</comment>
<evidence type="ECO:0000256" key="6">
    <source>
        <dbReference type="ARBA" id="ARBA00025747"/>
    </source>
</evidence>
<comment type="similarity">
    <text evidence="6">Belongs to the XRCC4-XLF family. XLF subfamily.</text>
</comment>
<feature type="domain" description="XLF-like coiled-coil region" evidence="9">
    <location>
        <begin position="108"/>
        <end position="155"/>
    </location>
</feature>
<dbReference type="Gene3D" id="1.10.287.450">
    <property type="entry name" value="Helix hairpin bin"/>
    <property type="match status" value="1"/>
</dbReference>
<dbReference type="Proteomes" id="UP000792457">
    <property type="component" value="Unassembled WGS sequence"/>
</dbReference>
<keyword evidence="11" id="KW-1185">Reference proteome</keyword>
<evidence type="ECO:0000259" key="9">
    <source>
        <dbReference type="Pfam" id="PF21928"/>
    </source>
</evidence>
<evidence type="ECO:0000313" key="11">
    <source>
        <dbReference type="Proteomes" id="UP000792457"/>
    </source>
</evidence>
<dbReference type="AlphaFoldDB" id="A0A8K0KDG8"/>
<comment type="subcellular location">
    <subcellularLocation>
        <location evidence="1">Nucleus</location>
    </subcellularLocation>
</comment>
<protein>
    <recommendedName>
        <fullName evidence="7">Non-homologous end-joining factor 1</fullName>
    </recommendedName>
</protein>
<dbReference type="PANTHER" id="PTHR32235:SF1">
    <property type="entry name" value="NON-HOMOLOGOUS END-JOINING FACTOR 1"/>
    <property type="match status" value="1"/>
</dbReference>
<evidence type="ECO:0000256" key="3">
    <source>
        <dbReference type="ARBA" id="ARBA00023125"/>
    </source>
</evidence>
<evidence type="ECO:0000313" key="10">
    <source>
        <dbReference type="EMBL" id="KAG8232952.1"/>
    </source>
</evidence>
<keyword evidence="5" id="KW-0539">Nucleus</keyword>
<dbReference type="Gene3D" id="2.170.210.10">
    <property type="entry name" value="DNA double-strand break repair and VJ recombination XRCC4, N-terminal"/>
    <property type="match status" value="1"/>
</dbReference>
<dbReference type="EMBL" id="KZ308674">
    <property type="protein sequence ID" value="KAG8232952.1"/>
    <property type="molecule type" value="Genomic_DNA"/>
</dbReference>
<evidence type="ECO:0000256" key="5">
    <source>
        <dbReference type="ARBA" id="ARBA00023242"/>
    </source>
</evidence>
<evidence type="ECO:0000256" key="7">
    <source>
        <dbReference type="ARBA" id="ARBA00044529"/>
    </source>
</evidence>
<reference evidence="10" key="1">
    <citation type="submission" date="2013-04" db="EMBL/GenBank/DDBJ databases">
        <authorList>
            <person name="Qu J."/>
            <person name="Murali S.C."/>
            <person name="Bandaranaike D."/>
            <person name="Bellair M."/>
            <person name="Blankenburg K."/>
            <person name="Chao H."/>
            <person name="Dinh H."/>
            <person name="Doddapaneni H."/>
            <person name="Downs B."/>
            <person name="Dugan-Rocha S."/>
            <person name="Elkadiri S."/>
            <person name="Gnanaolivu R.D."/>
            <person name="Hernandez B."/>
            <person name="Javaid M."/>
            <person name="Jayaseelan J.C."/>
            <person name="Lee S."/>
            <person name="Li M."/>
            <person name="Ming W."/>
            <person name="Munidasa M."/>
            <person name="Muniz J."/>
            <person name="Nguyen L."/>
            <person name="Ongeri F."/>
            <person name="Osuji N."/>
            <person name="Pu L.-L."/>
            <person name="Puazo M."/>
            <person name="Qu C."/>
            <person name="Quiroz J."/>
            <person name="Raj R."/>
            <person name="Weissenberger G."/>
            <person name="Xin Y."/>
            <person name="Zou X."/>
            <person name="Han Y."/>
            <person name="Richards S."/>
            <person name="Worley K."/>
            <person name="Muzny D."/>
            <person name="Gibbs R."/>
        </authorList>
    </citation>
    <scope>NUCLEOTIDE SEQUENCE</scope>
    <source>
        <strain evidence="10">Sampled in the wild</strain>
    </source>
</reference>
<dbReference type="CDD" id="cd22285">
    <property type="entry name" value="HD_XLF_N"/>
    <property type="match status" value="1"/>
</dbReference>
<dbReference type="InterPro" id="IPR052287">
    <property type="entry name" value="NHEJ_factor"/>
</dbReference>
<feature type="domain" description="XLF-like N-terminal" evidence="8">
    <location>
        <begin position="1"/>
        <end position="104"/>
    </location>
</feature>
<evidence type="ECO:0000256" key="4">
    <source>
        <dbReference type="ARBA" id="ARBA00023204"/>
    </source>
</evidence>
<dbReference type="InterPro" id="IPR038051">
    <property type="entry name" value="XRCC4-like_N_sf"/>
</dbReference>
<dbReference type="PANTHER" id="PTHR32235">
    <property type="entry name" value="NON-HOMOLOGOUS END-JOINING FACTOR 1"/>
    <property type="match status" value="1"/>
</dbReference>
<sequence length="257" mass="30059">MWNLISSEPETYLLRLRENDGEYDFFLTDFKRVWKVKLNEVDMVESIQELNPRIEASHRALLDKTVTLLFKNEDISCIKGEESVTVKIESKIGGFPFIFNLKLDLMPENNVYKEIILPLSLMVHELRKRQEKLINIIKEKDSEIEDYKLGGAHLSHKFLKTKAFDEKLFIEEEVSEVPSDMISSPVRIFNSSLDLMYDSLMERITEYDQTNIKKEEVMEEDVPLELSQYPAASPRSPDLFDESENHEIKPLLAKILR</sequence>
<dbReference type="Pfam" id="PF09302">
    <property type="entry name" value="XLF"/>
    <property type="match status" value="1"/>
</dbReference>
<keyword evidence="3" id="KW-0238">DNA-binding</keyword>
<proteinExistence type="inferred from homology"/>
<reference evidence="10" key="2">
    <citation type="submission" date="2017-10" db="EMBL/GenBank/DDBJ databases">
        <title>Ladona fulva Genome sequencing and assembly.</title>
        <authorList>
            <person name="Murali S."/>
            <person name="Richards S."/>
            <person name="Bandaranaike D."/>
            <person name="Bellair M."/>
            <person name="Blankenburg K."/>
            <person name="Chao H."/>
            <person name="Dinh H."/>
            <person name="Doddapaneni H."/>
            <person name="Dugan-Rocha S."/>
            <person name="Elkadiri S."/>
            <person name="Gnanaolivu R."/>
            <person name="Hernandez B."/>
            <person name="Skinner E."/>
            <person name="Javaid M."/>
            <person name="Lee S."/>
            <person name="Li M."/>
            <person name="Ming W."/>
            <person name="Munidasa M."/>
            <person name="Muniz J."/>
            <person name="Nguyen L."/>
            <person name="Hughes D."/>
            <person name="Osuji N."/>
            <person name="Pu L.-L."/>
            <person name="Puazo M."/>
            <person name="Qu C."/>
            <person name="Quiroz J."/>
            <person name="Raj R."/>
            <person name="Weissenberger G."/>
            <person name="Xin Y."/>
            <person name="Zou X."/>
            <person name="Han Y."/>
            <person name="Worley K."/>
            <person name="Muzny D."/>
            <person name="Gibbs R."/>
        </authorList>
    </citation>
    <scope>NUCLEOTIDE SEQUENCE</scope>
    <source>
        <strain evidence="10">Sampled in the wild</strain>
    </source>
</reference>
<evidence type="ECO:0000256" key="1">
    <source>
        <dbReference type="ARBA" id="ARBA00004123"/>
    </source>
</evidence>
<dbReference type="GO" id="GO:0032807">
    <property type="term" value="C:DNA ligase IV complex"/>
    <property type="evidence" value="ECO:0007669"/>
    <property type="project" value="TreeGrafter"/>
</dbReference>
<keyword evidence="4" id="KW-0234">DNA repair</keyword>
<gene>
    <name evidence="10" type="ORF">J437_LFUL011445</name>
</gene>
<dbReference type="GO" id="GO:0006303">
    <property type="term" value="P:double-strand break repair via nonhomologous end joining"/>
    <property type="evidence" value="ECO:0007669"/>
    <property type="project" value="TreeGrafter"/>
</dbReference>
<dbReference type="InterPro" id="IPR053829">
    <property type="entry name" value="XLF-like_CC"/>
</dbReference>
<dbReference type="OrthoDB" id="2155935at2759"/>
<keyword evidence="2" id="KW-0227">DNA damage</keyword>
<dbReference type="Pfam" id="PF21928">
    <property type="entry name" value="XLF_CC"/>
    <property type="match status" value="1"/>
</dbReference>
<dbReference type="GO" id="GO:0045027">
    <property type="term" value="F:DNA end binding"/>
    <property type="evidence" value="ECO:0007669"/>
    <property type="project" value="TreeGrafter"/>
</dbReference>
<evidence type="ECO:0000259" key="8">
    <source>
        <dbReference type="Pfam" id="PF09302"/>
    </source>
</evidence>
<evidence type="ECO:0000256" key="2">
    <source>
        <dbReference type="ARBA" id="ARBA00022763"/>
    </source>
</evidence>
<organism evidence="10 11">
    <name type="scientific">Ladona fulva</name>
    <name type="common">Scarce chaser dragonfly</name>
    <name type="synonym">Libellula fulva</name>
    <dbReference type="NCBI Taxonomy" id="123851"/>
    <lineage>
        <taxon>Eukaryota</taxon>
        <taxon>Metazoa</taxon>
        <taxon>Ecdysozoa</taxon>
        <taxon>Arthropoda</taxon>
        <taxon>Hexapoda</taxon>
        <taxon>Insecta</taxon>
        <taxon>Pterygota</taxon>
        <taxon>Palaeoptera</taxon>
        <taxon>Odonata</taxon>
        <taxon>Epiprocta</taxon>
        <taxon>Anisoptera</taxon>
        <taxon>Libelluloidea</taxon>
        <taxon>Libellulidae</taxon>
        <taxon>Ladona</taxon>
    </lineage>
</organism>